<protein>
    <submittedName>
        <fullName evidence="1">DUF2840 domain-containing protein</fullName>
    </submittedName>
</protein>
<gene>
    <name evidence="1" type="ORF">H1B27_39300</name>
</gene>
<reference evidence="1 2" key="1">
    <citation type="submission" date="2020-07" db="EMBL/GenBank/DDBJ databases">
        <title>Bradyrhizobium diversity isolated from nodules of indigenous legumes of Western Australia.</title>
        <authorList>
            <person name="Klepa M.S."/>
        </authorList>
    </citation>
    <scope>NUCLEOTIDE SEQUENCE [LARGE SCALE GENOMIC DNA]</scope>
    <source>
        <strain evidence="1 2">CNPSo 4019</strain>
    </source>
</reference>
<evidence type="ECO:0000313" key="1">
    <source>
        <dbReference type="EMBL" id="MBH5392247.1"/>
    </source>
</evidence>
<proteinExistence type="predicted"/>
<evidence type="ECO:0000313" key="2">
    <source>
        <dbReference type="Proteomes" id="UP001194539"/>
    </source>
</evidence>
<keyword evidence="2" id="KW-1185">Reference proteome</keyword>
<accession>A0ABS0PG00</accession>
<dbReference type="EMBL" id="JACEGD010000083">
    <property type="protein sequence ID" value="MBH5392247.1"/>
    <property type="molecule type" value="Genomic_DNA"/>
</dbReference>
<dbReference type="InterPro" id="IPR021263">
    <property type="entry name" value="DUF2840"/>
</dbReference>
<dbReference type="Proteomes" id="UP001194539">
    <property type="component" value="Unassembled WGS sequence"/>
</dbReference>
<organism evidence="1 2">
    <name type="scientific">Bradyrhizobium diversitatis</name>
    <dbReference type="NCBI Taxonomy" id="2755406"/>
    <lineage>
        <taxon>Bacteria</taxon>
        <taxon>Pseudomonadati</taxon>
        <taxon>Pseudomonadota</taxon>
        <taxon>Alphaproteobacteria</taxon>
        <taxon>Hyphomicrobiales</taxon>
        <taxon>Nitrobacteraceae</taxon>
        <taxon>Bradyrhizobium</taxon>
    </lineage>
</organism>
<name>A0ABS0PG00_9BRAD</name>
<comment type="caution">
    <text evidence="1">The sequence shown here is derived from an EMBL/GenBank/DDBJ whole genome shotgun (WGS) entry which is preliminary data.</text>
</comment>
<sequence length="78" mass="8635">MLDRRGRVLSFAPGSIFAFVRWTSNDFGTAISRIDILHAVAPGQRCSTVNKVVHYVVSRFPVVGADRAVINYNQTPSK</sequence>
<dbReference type="Pfam" id="PF11000">
    <property type="entry name" value="DUF2840"/>
    <property type="match status" value="1"/>
</dbReference>